<keyword evidence="4" id="KW-1185">Reference proteome</keyword>
<dbReference type="PROSITE" id="PS51166">
    <property type="entry name" value="CBM20"/>
    <property type="match status" value="1"/>
</dbReference>
<dbReference type="Pfam" id="PF00686">
    <property type="entry name" value="CBM_20"/>
    <property type="match status" value="1"/>
</dbReference>
<dbReference type="InterPro" id="IPR013783">
    <property type="entry name" value="Ig-like_fold"/>
</dbReference>
<feature type="non-terminal residue" evidence="3">
    <location>
        <position position="283"/>
    </location>
</feature>
<reference evidence="3 4" key="1">
    <citation type="journal article" date="2021" name="Sci. Rep.">
        <title>Genome sequencing of the multicellular alga Astrephomene provides insights into convergent evolution of germ-soma differentiation.</title>
        <authorList>
            <person name="Yamashita S."/>
            <person name="Yamamoto K."/>
            <person name="Matsuzaki R."/>
            <person name="Suzuki S."/>
            <person name="Yamaguchi H."/>
            <person name="Hirooka S."/>
            <person name="Minakuchi Y."/>
            <person name="Miyagishima S."/>
            <person name="Kawachi M."/>
            <person name="Toyoda A."/>
            <person name="Nozaki H."/>
        </authorList>
    </citation>
    <scope>NUCLEOTIDE SEQUENCE [LARGE SCALE GENOMIC DNA]</scope>
    <source>
        <strain evidence="3 4">NIES-4017</strain>
    </source>
</reference>
<dbReference type="CDD" id="cd05467">
    <property type="entry name" value="CBM20"/>
    <property type="match status" value="1"/>
</dbReference>
<dbReference type="SUPFAM" id="SSF49452">
    <property type="entry name" value="Starch-binding domain-like"/>
    <property type="match status" value="2"/>
</dbReference>
<dbReference type="EMBL" id="BMAR01000014">
    <property type="protein sequence ID" value="GFR46509.1"/>
    <property type="molecule type" value="Genomic_DNA"/>
</dbReference>
<name>A0AAD3DSU1_9CHLO</name>
<evidence type="ECO:0000313" key="4">
    <source>
        <dbReference type="Proteomes" id="UP001054857"/>
    </source>
</evidence>
<feature type="non-terminal residue" evidence="3">
    <location>
        <position position="1"/>
    </location>
</feature>
<dbReference type="GO" id="GO:2001070">
    <property type="term" value="F:starch binding"/>
    <property type="evidence" value="ECO:0007669"/>
    <property type="project" value="InterPro"/>
</dbReference>
<feature type="region of interest" description="Disordered" evidence="1">
    <location>
        <begin position="141"/>
        <end position="181"/>
    </location>
</feature>
<dbReference type="InterPro" id="IPR013784">
    <property type="entry name" value="Carb-bd-like_fold"/>
</dbReference>
<dbReference type="SMART" id="SM01065">
    <property type="entry name" value="CBM_2"/>
    <property type="match status" value="1"/>
</dbReference>
<feature type="domain" description="CBM20" evidence="2">
    <location>
        <begin position="184"/>
        <end position="283"/>
    </location>
</feature>
<dbReference type="GO" id="GO:0016020">
    <property type="term" value="C:membrane"/>
    <property type="evidence" value="ECO:0007669"/>
    <property type="project" value="TreeGrafter"/>
</dbReference>
<feature type="compositionally biased region" description="Low complexity" evidence="1">
    <location>
        <begin position="158"/>
        <end position="167"/>
    </location>
</feature>
<dbReference type="AlphaFoldDB" id="A0AAD3DSU1"/>
<evidence type="ECO:0000313" key="3">
    <source>
        <dbReference type="EMBL" id="GFR46509.1"/>
    </source>
</evidence>
<comment type="caution">
    <text evidence="3">The sequence shown here is derived from an EMBL/GenBank/DDBJ whole genome shotgun (WGS) entry which is preliminary data.</text>
</comment>
<feature type="compositionally biased region" description="Low complexity" evidence="1">
    <location>
        <begin position="57"/>
        <end position="98"/>
    </location>
</feature>
<evidence type="ECO:0000259" key="2">
    <source>
        <dbReference type="PROSITE" id="PS51166"/>
    </source>
</evidence>
<dbReference type="PANTHER" id="PTHR15048:SF0">
    <property type="entry name" value="STARCH-BINDING DOMAIN-CONTAINING PROTEIN 1"/>
    <property type="match status" value="1"/>
</dbReference>
<sequence length="283" mass="29058">IWRGEVELPLGRLIEAKLVVLGPGEGEQRWEAGPNRTLTLQPPPREDWLLPAPPTPHAATTATAVTDTANSAAGSSSASLSAATTSPASSSSSSSPSPSTSPSPSPSSSSACGSVSGHYVVLCHWGITGCTQALYRPNLAAPSSEMEDEEAGEESSRQENNTGSLTTSGGGDAISGSSGSSGLTDREVLSLVHFTVPQHVTVPGQHLVLVGSLPALGGWNPAGGVQLRWGPGHVWSAELPVGRLQDFEAKVVYYENGSYSWEPGPNRSVRLSEVLAGSGGRAG</sequence>
<dbReference type="Gene3D" id="2.60.40.10">
    <property type="entry name" value="Immunoglobulins"/>
    <property type="match status" value="2"/>
</dbReference>
<protein>
    <recommendedName>
        <fullName evidence="2">CBM20 domain-containing protein</fullName>
    </recommendedName>
</protein>
<dbReference type="InterPro" id="IPR002044">
    <property type="entry name" value="CBM20"/>
</dbReference>
<dbReference type="PANTHER" id="PTHR15048">
    <property type="entry name" value="STARCH-BINDING DOMAIN-CONTAINING PROTEIN 1"/>
    <property type="match status" value="1"/>
</dbReference>
<feature type="region of interest" description="Disordered" evidence="1">
    <location>
        <begin position="26"/>
        <end position="111"/>
    </location>
</feature>
<evidence type="ECO:0000256" key="1">
    <source>
        <dbReference type="SAM" id="MobiDB-lite"/>
    </source>
</evidence>
<gene>
    <name evidence="3" type="ORF">Agub_g8092</name>
</gene>
<proteinExistence type="predicted"/>
<accession>A0AAD3DSU1</accession>
<dbReference type="Proteomes" id="UP001054857">
    <property type="component" value="Unassembled WGS sequence"/>
</dbReference>
<organism evidence="3 4">
    <name type="scientific">Astrephomene gubernaculifera</name>
    <dbReference type="NCBI Taxonomy" id="47775"/>
    <lineage>
        <taxon>Eukaryota</taxon>
        <taxon>Viridiplantae</taxon>
        <taxon>Chlorophyta</taxon>
        <taxon>core chlorophytes</taxon>
        <taxon>Chlorophyceae</taxon>
        <taxon>CS clade</taxon>
        <taxon>Chlamydomonadales</taxon>
        <taxon>Astrephomenaceae</taxon>
        <taxon>Astrephomene</taxon>
    </lineage>
</organism>